<feature type="transmembrane region" description="Helical" evidence="7">
    <location>
        <begin position="473"/>
        <end position="497"/>
    </location>
</feature>
<dbReference type="RefSeq" id="WP_380019674.1">
    <property type="nucleotide sequence ID" value="NZ_JBHSHD010000005.1"/>
</dbReference>
<dbReference type="SUPFAM" id="SSF50182">
    <property type="entry name" value="Sm-like ribonucleoproteins"/>
    <property type="match status" value="1"/>
</dbReference>
<evidence type="ECO:0000256" key="6">
    <source>
        <dbReference type="ARBA" id="ARBA00023136"/>
    </source>
</evidence>
<dbReference type="InterPro" id="IPR006685">
    <property type="entry name" value="MscS_channel_2nd"/>
</dbReference>
<accession>A0ABV9QTB6</accession>
<comment type="caution">
    <text evidence="12">The sequence shown here is derived from an EMBL/GenBank/DDBJ whole genome shotgun (WGS) entry which is preliminary data.</text>
</comment>
<protein>
    <submittedName>
        <fullName evidence="12">DUF3772 domain-containing protein</fullName>
    </submittedName>
</protein>
<dbReference type="Pfam" id="PF00924">
    <property type="entry name" value="MS_channel_2nd"/>
    <property type="match status" value="1"/>
</dbReference>
<feature type="domain" description="DUF3772" evidence="10">
    <location>
        <begin position="126"/>
        <end position="182"/>
    </location>
</feature>
<dbReference type="PANTHER" id="PTHR30347">
    <property type="entry name" value="POTASSIUM CHANNEL RELATED"/>
    <property type="match status" value="1"/>
</dbReference>
<dbReference type="SUPFAM" id="SSF82689">
    <property type="entry name" value="Mechanosensitive channel protein MscS (YggB), C-terminal domain"/>
    <property type="match status" value="1"/>
</dbReference>
<keyword evidence="8" id="KW-0732">Signal</keyword>
<keyword evidence="4 7" id="KW-0812">Transmembrane</keyword>
<evidence type="ECO:0000313" key="12">
    <source>
        <dbReference type="EMBL" id="MFC4819875.1"/>
    </source>
</evidence>
<comment type="subcellular location">
    <subcellularLocation>
        <location evidence="1">Cell membrane</location>
        <topology evidence="1">Multi-pass membrane protein</topology>
    </subcellularLocation>
</comment>
<name>A0ABV9QTB6_9GAMM</name>
<organism evidence="12 13">
    <name type="scientific">Dokdonella ginsengisoli</name>
    <dbReference type="NCBI Taxonomy" id="363846"/>
    <lineage>
        <taxon>Bacteria</taxon>
        <taxon>Pseudomonadati</taxon>
        <taxon>Pseudomonadota</taxon>
        <taxon>Gammaproteobacteria</taxon>
        <taxon>Lysobacterales</taxon>
        <taxon>Rhodanobacteraceae</taxon>
        <taxon>Dokdonella</taxon>
    </lineage>
</organism>
<dbReference type="Pfam" id="PF21082">
    <property type="entry name" value="MS_channel_3rd"/>
    <property type="match status" value="1"/>
</dbReference>
<feature type="transmembrane region" description="Helical" evidence="7">
    <location>
        <begin position="428"/>
        <end position="452"/>
    </location>
</feature>
<evidence type="ECO:0000259" key="10">
    <source>
        <dbReference type="Pfam" id="PF12607"/>
    </source>
</evidence>
<evidence type="ECO:0000256" key="8">
    <source>
        <dbReference type="SAM" id="SignalP"/>
    </source>
</evidence>
<evidence type="ECO:0000313" key="13">
    <source>
        <dbReference type="Proteomes" id="UP001595886"/>
    </source>
</evidence>
<feature type="transmembrane region" description="Helical" evidence="7">
    <location>
        <begin position="244"/>
        <end position="265"/>
    </location>
</feature>
<dbReference type="Gene3D" id="1.10.287.1260">
    <property type="match status" value="1"/>
</dbReference>
<proteinExistence type="inferred from homology"/>
<feature type="domain" description="Mechanosensitive ion channel MscS C-terminal" evidence="11">
    <location>
        <begin position="686"/>
        <end position="766"/>
    </location>
</feature>
<sequence>MPSIQRLVFLFFLLLAAPCFAQGPDASKPFDDARQQLADIRKQLKASTEDPSELDDAQLGKLRDAAGALLDQANALAADRMPKLAALAARGNALGPAPEKGVAEAPEIAAQRADIEKQRAAIDGEVKQANLIAEESQQLVGDIAEARRAGFRARFGQRTDSPLSPGFWGGIGDNFARDTTRVGSVRTGLVTALRDSFAPDNRWFALGGLAIGLLLIVFGRWRAERWLMQLTADRVPHGRLRRSALAFAVVAVTTLFTGFGAQAIVSGLDWHGALTDAERSLMRSLVNAVFVGSFVAGLGRALLSAARPSWRLPPIGDALAQRLRRFPLAFGVVAVLAIVLGRLNRLANVSLSATISASLVVALLNAGLIAWALLRAGRTEEAEDAEPAPRPAWVGFTIGALWIGVAVTVIAALLGYVSLANLVATQMVWFGIVAGTFYLLVHLIEDICATALSSRANWAQRTLGLEPRLLDQAGVLFSGAFRVVAFLFAIAVAVARFGSEPAELIARGTQAGSGLKIGQILITPGAVLGAVLVFLFGLITIRVLQRWLLEKYLPTTKIDPGMRSSVTTLLGYAGGVVVFAFALSAMGLSVERIAWVASALSVGIGFGLQAVVQNFVSGLILLVERPVKVGDWVVLGDTEGDIRRINVRATEIQMGDRSTVIVPNSELITKSVRNVTLANAEGRVLIRLPVPIDTDADRVRELLLASITAHPGVLEKPAPSVLLEGIQGGNILFVATAYIASPRQSGSVRSDLLFDLLARLRAAGIALSTPYDVKLRSVPEPVPPAS</sequence>
<dbReference type="EMBL" id="JBHSHD010000005">
    <property type="protein sequence ID" value="MFC4819875.1"/>
    <property type="molecule type" value="Genomic_DNA"/>
</dbReference>
<keyword evidence="13" id="KW-1185">Reference proteome</keyword>
<evidence type="ECO:0000256" key="3">
    <source>
        <dbReference type="ARBA" id="ARBA00022475"/>
    </source>
</evidence>
<evidence type="ECO:0000256" key="1">
    <source>
        <dbReference type="ARBA" id="ARBA00004651"/>
    </source>
</evidence>
<dbReference type="PANTHER" id="PTHR30347:SF9">
    <property type="entry name" value="MINICONDUCTANCE MECHANOSENSITIVE CHANNEL MSCM"/>
    <property type="match status" value="1"/>
</dbReference>
<evidence type="ECO:0000259" key="11">
    <source>
        <dbReference type="Pfam" id="PF21082"/>
    </source>
</evidence>
<feature type="transmembrane region" description="Helical" evidence="7">
    <location>
        <begin position="593"/>
        <end position="612"/>
    </location>
</feature>
<feature type="transmembrane region" description="Helical" evidence="7">
    <location>
        <begin position="349"/>
        <end position="373"/>
    </location>
</feature>
<dbReference type="InterPro" id="IPR022249">
    <property type="entry name" value="DUF3772"/>
</dbReference>
<feature type="transmembrane region" description="Helical" evidence="7">
    <location>
        <begin position="285"/>
        <end position="305"/>
    </location>
</feature>
<dbReference type="Gene3D" id="2.30.30.60">
    <property type="match status" value="1"/>
</dbReference>
<evidence type="ECO:0000259" key="9">
    <source>
        <dbReference type="Pfam" id="PF00924"/>
    </source>
</evidence>
<dbReference type="Pfam" id="PF12607">
    <property type="entry name" value="DUF3772"/>
    <property type="match status" value="1"/>
</dbReference>
<feature type="domain" description="Mechanosensitive ion channel MscS" evidence="9">
    <location>
        <begin position="611"/>
        <end position="676"/>
    </location>
</feature>
<dbReference type="InterPro" id="IPR052702">
    <property type="entry name" value="MscS-like_channel"/>
</dbReference>
<keyword evidence="5 7" id="KW-1133">Transmembrane helix</keyword>
<feature type="transmembrane region" description="Helical" evidence="7">
    <location>
        <begin position="326"/>
        <end position="343"/>
    </location>
</feature>
<reference evidence="13" key="1">
    <citation type="journal article" date="2019" name="Int. J. Syst. Evol. Microbiol.">
        <title>The Global Catalogue of Microorganisms (GCM) 10K type strain sequencing project: providing services to taxonomists for standard genome sequencing and annotation.</title>
        <authorList>
            <consortium name="The Broad Institute Genomics Platform"/>
            <consortium name="The Broad Institute Genome Sequencing Center for Infectious Disease"/>
            <person name="Wu L."/>
            <person name="Ma J."/>
        </authorList>
    </citation>
    <scope>NUCLEOTIDE SEQUENCE [LARGE SCALE GENOMIC DNA]</scope>
    <source>
        <strain evidence="13">CCUG 30340</strain>
    </source>
</reference>
<dbReference type="InterPro" id="IPR023408">
    <property type="entry name" value="MscS_beta-dom_sf"/>
</dbReference>
<evidence type="ECO:0000256" key="5">
    <source>
        <dbReference type="ARBA" id="ARBA00022989"/>
    </source>
</evidence>
<dbReference type="InterPro" id="IPR010920">
    <property type="entry name" value="LSM_dom_sf"/>
</dbReference>
<feature type="transmembrane region" description="Helical" evidence="7">
    <location>
        <begin position="517"/>
        <end position="544"/>
    </location>
</feature>
<feature type="signal peptide" evidence="8">
    <location>
        <begin position="1"/>
        <end position="21"/>
    </location>
</feature>
<keyword evidence="3" id="KW-1003">Cell membrane</keyword>
<dbReference type="InterPro" id="IPR049278">
    <property type="entry name" value="MS_channel_C"/>
</dbReference>
<evidence type="ECO:0000256" key="7">
    <source>
        <dbReference type="SAM" id="Phobius"/>
    </source>
</evidence>
<dbReference type="Proteomes" id="UP001595886">
    <property type="component" value="Unassembled WGS sequence"/>
</dbReference>
<dbReference type="Gene3D" id="3.30.70.100">
    <property type="match status" value="1"/>
</dbReference>
<feature type="transmembrane region" description="Helical" evidence="7">
    <location>
        <begin position="393"/>
        <end position="416"/>
    </location>
</feature>
<evidence type="ECO:0000256" key="2">
    <source>
        <dbReference type="ARBA" id="ARBA00008017"/>
    </source>
</evidence>
<keyword evidence="6 7" id="KW-0472">Membrane</keyword>
<feature type="chain" id="PRO_5045338067" evidence="8">
    <location>
        <begin position="22"/>
        <end position="786"/>
    </location>
</feature>
<dbReference type="SUPFAM" id="SSF82861">
    <property type="entry name" value="Mechanosensitive channel protein MscS (YggB), transmembrane region"/>
    <property type="match status" value="1"/>
</dbReference>
<feature type="transmembrane region" description="Helical" evidence="7">
    <location>
        <begin position="565"/>
        <end position="587"/>
    </location>
</feature>
<comment type="similarity">
    <text evidence="2">Belongs to the MscS (TC 1.A.23) family.</text>
</comment>
<feature type="transmembrane region" description="Helical" evidence="7">
    <location>
        <begin position="203"/>
        <end position="223"/>
    </location>
</feature>
<dbReference type="InterPro" id="IPR011014">
    <property type="entry name" value="MscS_channel_TM-2"/>
</dbReference>
<dbReference type="InterPro" id="IPR011066">
    <property type="entry name" value="MscS_channel_C_sf"/>
</dbReference>
<evidence type="ECO:0000256" key="4">
    <source>
        <dbReference type="ARBA" id="ARBA00022692"/>
    </source>
</evidence>
<gene>
    <name evidence="12" type="ORF">ACFO6Q_06045</name>
</gene>